<dbReference type="GO" id="GO:0003676">
    <property type="term" value="F:nucleic acid binding"/>
    <property type="evidence" value="ECO:0007669"/>
    <property type="project" value="InterPro"/>
</dbReference>
<evidence type="ECO:0000256" key="6">
    <source>
        <dbReference type="ARBA" id="ARBA00022837"/>
    </source>
</evidence>
<dbReference type="Pfam" id="PF13202">
    <property type="entry name" value="EF-hand_5"/>
    <property type="match status" value="1"/>
</dbReference>
<evidence type="ECO:0000256" key="2">
    <source>
        <dbReference type="ARBA" id="ARBA00022527"/>
    </source>
</evidence>
<evidence type="ECO:0000256" key="7">
    <source>
        <dbReference type="ARBA" id="ARBA00022840"/>
    </source>
</evidence>
<comment type="caution">
    <text evidence="12">The sequence shown here is derived from an EMBL/GenBank/DDBJ whole genome shotgun (WGS) entry which is preliminary data.</text>
</comment>
<evidence type="ECO:0000256" key="8">
    <source>
        <dbReference type="ARBA" id="ARBA00024334"/>
    </source>
</evidence>
<evidence type="ECO:0000313" key="12">
    <source>
        <dbReference type="EMBL" id="KAF4680671.1"/>
    </source>
</evidence>
<dbReference type="GO" id="GO:0005524">
    <property type="term" value="F:ATP binding"/>
    <property type="evidence" value="ECO:0007669"/>
    <property type="project" value="UniProtKB-KW"/>
</dbReference>
<dbReference type="InterPro" id="IPR011992">
    <property type="entry name" value="EF-hand-dom_pair"/>
</dbReference>
<dbReference type="Proteomes" id="UP000541610">
    <property type="component" value="Unassembled WGS sequence"/>
</dbReference>
<dbReference type="SUPFAM" id="SSF53098">
    <property type="entry name" value="Ribonuclease H-like"/>
    <property type="match status" value="1"/>
</dbReference>
<feature type="domain" description="EF-hand" evidence="11">
    <location>
        <begin position="440"/>
        <end position="475"/>
    </location>
</feature>
<gene>
    <name evidence="12" type="primary">FAM96B_3</name>
    <name evidence="12" type="ORF">FOZ60_013135</name>
</gene>
<dbReference type="PROSITE" id="PS50222">
    <property type="entry name" value="EF_HAND_2"/>
    <property type="match status" value="2"/>
</dbReference>
<evidence type="ECO:0000259" key="10">
    <source>
        <dbReference type="PROSITE" id="PS50011"/>
    </source>
</evidence>
<dbReference type="InterPro" id="IPR018247">
    <property type="entry name" value="EF_Hand_1_Ca_BS"/>
</dbReference>
<evidence type="ECO:0000256" key="5">
    <source>
        <dbReference type="ARBA" id="ARBA00022777"/>
    </source>
</evidence>
<organism evidence="12 13">
    <name type="scientific">Perkinsus olseni</name>
    <name type="common">Perkinsus atlanticus</name>
    <dbReference type="NCBI Taxonomy" id="32597"/>
    <lineage>
        <taxon>Eukaryota</taxon>
        <taxon>Sar</taxon>
        <taxon>Alveolata</taxon>
        <taxon>Perkinsozoa</taxon>
        <taxon>Perkinsea</taxon>
        <taxon>Perkinsida</taxon>
        <taxon>Perkinsidae</taxon>
        <taxon>Perkinsus</taxon>
    </lineage>
</organism>
<dbReference type="SMART" id="SM00054">
    <property type="entry name" value="EFh"/>
    <property type="match status" value="2"/>
</dbReference>
<keyword evidence="4" id="KW-0547">Nucleotide-binding</keyword>
<dbReference type="InterPro" id="IPR012337">
    <property type="entry name" value="RNaseH-like_sf"/>
</dbReference>
<dbReference type="CDD" id="cd09275">
    <property type="entry name" value="RNase_HI_RT_DIRS1"/>
    <property type="match status" value="1"/>
</dbReference>
<dbReference type="GO" id="GO:0005509">
    <property type="term" value="F:calcium ion binding"/>
    <property type="evidence" value="ECO:0007669"/>
    <property type="project" value="InterPro"/>
</dbReference>
<keyword evidence="5" id="KW-0418">Kinase</keyword>
<dbReference type="Pfam" id="PF13405">
    <property type="entry name" value="EF-hand_6"/>
    <property type="match status" value="1"/>
</dbReference>
<dbReference type="Pfam" id="PF00069">
    <property type="entry name" value="Pkinase"/>
    <property type="match status" value="1"/>
</dbReference>
<protein>
    <submittedName>
        <fullName evidence="12">Mitotic spindle-associated MMXD complex subunit MIP18</fullName>
    </submittedName>
</protein>
<dbReference type="InterPro" id="IPR002048">
    <property type="entry name" value="EF_hand_dom"/>
</dbReference>
<dbReference type="PANTHER" id="PTHR24349">
    <property type="entry name" value="SERINE/THREONINE-PROTEIN KINASE"/>
    <property type="match status" value="1"/>
</dbReference>
<evidence type="ECO:0000256" key="3">
    <source>
        <dbReference type="ARBA" id="ARBA00022679"/>
    </source>
</evidence>
<sequence length="2146" mass="240578">MGLQRRFALKSLSKRDLTAWQEKNLLNEVEIFLSVDHPNICRLAYVFEAPTMVHLVMELCRGPDLHEMIYQRFNSGGYFSEPEVADIIAQVLYAINYLHTSNIVHRDIKPSHFMFTCGCPVITDSRHVYDCPDRRLKLFDFGLARRIGSSKSLGGGTLSYMAPECLEIEWESRKPLQSNGAAGELAFERSTAVSAKCDIWGVGVICHLLLTGKMPFESPNVGDVLREMRKIRRQRSTGKYLSGDRFNHLSEAAKCFLRGCLQVLPSERFSARQALDDQWLADMLHNEKRREGEENDGAAEVLPWDVLESMRRYAVANSLRKAALNMVASGLTSREKAESFKNYKSAEELEQIMWAMMENEVALGSMSELSQSEMPDADRCFSSIAAIPKGNSESELILAAYRIVEDFRRSGANMRVTQLVERVRLPGYVIENITLKTLRMTVHDLEKTFVKIDVDHDGVIQFSELLRVIAPTDRKDMQSVFRMLGKSVASGKKGQIMDDEDDFEVEYSQFLAAAVHMRSEMFRDRMREIFGRFDIDGNGTISEDELKTILSHSPSTGDDLDAEVADLLAKFDKDPKKNCRSENQICKALADAIERCTHLDLVVDKTIRQRAVTEAESFFANDDEDEDAESFDGLPFFNGPVEEDNVNSVPDKAKDAIAPPNPQESSPRMLRDVKFPVQDTDGSPAMPQEAQERVRNPPPCRPIEVSKLTVPKLVASYRLKSHFSMLEGLMVEIGAGKILPGQGYSPYATTRILCYNKLIESFGDCLDVVDAANEIAGVLWTNYDDKLTKLKFGGVQRTDEFLRHSSTIYHLYMDVFKGDSSERRRLVDKIMSKLPSDIRVRVIDKIKGYMPVNNDSELESQDWELILPFERSLSDWAKKYARVWGLCGKGCRSLDKVKALGANGLYKATSRRGNPIFFAGFTNAADEQRLLLFLLRYFFTAMFALLNQKSELKASFLVDSAAGRSYLLVRSVESLPFRKQHLPYPAEIELADSSKATINYVVPCYIDILSVHGDVVRCDVPITLCVLQADNQSILLDLCLCGTSEAYIDGHCVFSQDLLTPSAISNDVVSQVVEIPLEPSACDGYPVLFSLDAKQAFYRVRVLSDDGPLKLETGCGIFTNSTYGDIILVTRENVILSQEVILAVFLDDVAAAGYLESTLSTVRVTISLGQNCGFDVQQKKFKVIVQHELRKELHEKLLESGITLSPSSQLTLLGVAFSFEGKFLVASCGRDKRMAPVKSFLQKVDADPNCTFTKRFYFQVAGALGFDALQVHAEERLLADCLRALIGSKFSSCGWDDECDPKFFSLRQHAAYDTIINWIREVSSRQSVCRHKSPVRAPGERVYISIFSDASENGGAFSIEADNGETILWQSAWKWKSQVQRRYHSNRREMISLVRSLQAMADLVAYRSSILCTHGSQDAAKWDITVYCDNQPSVAWSNGIQQAEIMAHSRSVERKALSRLIACAHDELQVIRSSKFASVKVVHLAGEQNAVSDSLSRLLDRPVIGLSVSLGEVLADQQKANGTGKEQSPDADVVNRLDMTDPAEVPNLALVAMQRGVSLAEDLDILENDRLLRLDEVHQQCPTSTIERVAAKSYDLYSALQTIHWMKWIIHLLKANSAGQSALDSVKLEPIDFSSALWLASRSSQLSDPQQTSLLETPSLPPCGPIFRQVQGGVEALVFRTGAPDGCIIYKPIVPKSSTVFRKCILRTGHRQSGHAGPDVTAAAIVDLHLPALLADARRLCKQCMVCQIARARRAWSLPPSVGWSGQLSDANLSSYPAYWKAFVDVFSIGDKRKILSCTCLLTSHTTWRLLPAENHEAIRQALRYIQLLRGGLRLLILDRAQYFMSTRFADKCQQQLGSRIEYISTRSPWESGKGEKIHHLGARRLRALLRHVTGDVALPDGELEMLIMKCTSMLNGRPVTQFCYGLDGVPTPVTPDQLAYGYDRATDPALGHLSYSAEASFNPGKSVSVIRSTFFTLHWRLLKEAVLKAINGKAKSAKRAIEYRVGQPVLAYFPSKKLAHPFRLCHIWSICGEHTYEVVYPGGRVTRENAYNLLPLEYCHLYDAVDLEHRRLSSINVESTDLPNRVGMKVQVFIKTRIKKNTYRTMEYPGIVSKEWKSGHVSIKWDDPAYPEEKIDLSREKYVLC</sequence>
<dbReference type="InterPro" id="IPR000719">
    <property type="entry name" value="Prot_kinase_dom"/>
</dbReference>
<accession>A0A7J6NCM3</accession>
<dbReference type="GO" id="GO:0004674">
    <property type="term" value="F:protein serine/threonine kinase activity"/>
    <property type="evidence" value="ECO:0007669"/>
    <property type="project" value="UniProtKB-KW"/>
</dbReference>
<feature type="domain" description="EF-hand" evidence="11">
    <location>
        <begin position="521"/>
        <end position="556"/>
    </location>
</feature>
<dbReference type="InterPro" id="IPR011009">
    <property type="entry name" value="Kinase-like_dom_sf"/>
</dbReference>
<evidence type="ECO:0000259" key="11">
    <source>
        <dbReference type="PROSITE" id="PS50222"/>
    </source>
</evidence>
<proteinExistence type="inferred from homology"/>
<feature type="region of interest" description="Disordered" evidence="9">
    <location>
        <begin position="680"/>
        <end position="702"/>
    </location>
</feature>
<dbReference type="Gene3D" id="3.30.420.10">
    <property type="entry name" value="Ribonuclease H-like superfamily/Ribonuclease H"/>
    <property type="match status" value="1"/>
</dbReference>
<evidence type="ECO:0000256" key="4">
    <source>
        <dbReference type="ARBA" id="ARBA00022741"/>
    </source>
</evidence>
<keyword evidence="3" id="KW-0808">Transferase</keyword>
<dbReference type="InterPro" id="IPR050205">
    <property type="entry name" value="CDPK_Ser/Thr_kinases"/>
</dbReference>
<evidence type="ECO:0000313" key="13">
    <source>
        <dbReference type="Proteomes" id="UP000541610"/>
    </source>
</evidence>
<dbReference type="PROSITE" id="PS00018">
    <property type="entry name" value="EF_HAND_1"/>
    <property type="match status" value="2"/>
</dbReference>
<dbReference type="InterPro" id="IPR036397">
    <property type="entry name" value="RNaseH_sf"/>
</dbReference>
<keyword evidence="2" id="KW-0723">Serine/threonine-protein kinase</keyword>
<dbReference type="Gene3D" id="1.10.510.10">
    <property type="entry name" value="Transferase(Phosphotransferase) domain 1"/>
    <property type="match status" value="1"/>
</dbReference>
<dbReference type="Gene3D" id="1.10.238.10">
    <property type="entry name" value="EF-hand"/>
    <property type="match status" value="1"/>
</dbReference>
<dbReference type="SUPFAM" id="SSF47473">
    <property type="entry name" value="EF-hand"/>
    <property type="match status" value="1"/>
</dbReference>
<name>A0A7J6NCM3_PEROL</name>
<comment type="cofactor">
    <cofactor evidence="1">
        <name>Mg(2+)</name>
        <dbReference type="ChEBI" id="CHEBI:18420"/>
    </cofactor>
</comment>
<dbReference type="EMBL" id="JABANP010000586">
    <property type="protein sequence ID" value="KAF4680671.1"/>
    <property type="molecule type" value="Genomic_DNA"/>
</dbReference>
<keyword evidence="6" id="KW-0106">Calcium</keyword>
<evidence type="ECO:0000256" key="1">
    <source>
        <dbReference type="ARBA" id="ARBA00001946"/>
    </source>
</evidence>
<dbReference type="PROSITE" id="PS50011">
    <property type="entry name" value="PROTEIN_KINASE_DOM"/>
    <property type="match status" value="1"/>
</dbReference>
<evidence type="ECO:0000256" key="9">
    <source>
        <dbReference type="SAM" id="MobiDB-lite"/>
    </source>
</evidence>
<feature type="domain" description="Protein kinase" evidence="10">
    <location>
        <begin position="1"/>
        <end position="280"/>
    </location>
</feature>
<dbReference type="CDD" id="cd00051">
    <property type="entry name" value="EFh"/>
    <property type="match status" value="1"/>
</dbReference>
<reference evidence="12 13" key="1">
    <citation type="submission" date="2020-04" db="EMBL/GenBank/DDBJ databases">
        <title>Perkinsus olseni comparative genomics.</title>
        <authorList>
            <person name="Bogema D.R."/>
        </authorList>
    </citation>
    <scope>NUCLEOTIDE SEQUENCE [LARGE SCALE GENOMIC DNA]</scope>
    <source>
        <strain evidence="12">00978-12</strain>
    </source>
</reference>
<keyword evidence="7" id="KW-0067">ATP-binding</keyword>
<dbReference type="SUPFAM" id="SSF56112">
    <property type="entry name" value="Protein kinase-like (PK-like)"/>
    <property type="match status" value="1"/>
</dbReference>
<comment type="similarity">
    <text evidence="8">Belongs to the protein kinase superfamily. Ser/Thr protein kinase family. CDPK subfamily.</text>
</comment>